<sequence length="221" mass="24454">MAIPSPVVRVWLAIAFLVVVNVVLPLVVYSILAQYMSESLALVVSSIPPTLYTLGKIMQERVCDAISTLSVASILLSAVICDLTDDARLLLVKDSVFTVGFGITYWASLCSSEDLLWSYQRRFRGTADTAELRAKYAQTHIRSVSRFMCKVWGSALIVEAGVRLALIYIIPVQVMPYVSTGLMVVMFVSLFTWTSWYRRTHHQSAVGAVVDETGANEPLLL</sequence>
<dbReference type="NCBIfam" id="NF041646">
    <property type="entry name" value="VC0807_fam"/>
    <property type="match status" value="1"/>
</dbReference>
<reference evidence="2" key="1">
    <citation type="submission" date="2013-12" db="EMBL/GenBank/DDBJ databases">
        <title>The Genome Sequence of Aphanomyces astaci APO3.</title>
        <authorList>
            <consortium name="The Broad Institute Genomics Platform"/>
            <person name="Russ C."/>
            <person name="Tyler B."/>
            <person name="van West P."/>
            <person name="Dieguez-Uribeondo J."/>
            <person name="Young S.K."/>
            <person name="Zeng Q."/>
            <person name="Gargeya S."/>
            <person name="Fitzgerald M."/>
            <person name="Abouelleil A."/>
            <person name="Alvarado L."/>
            <person name="Chapman S.B."/>
            <person name="Gainer-Dewar J."/>
            <person name="Goldberg J."/>
            <person name="Griggs A."/>
            <person name="Gujja S."/>
            <person name="Hansen M."/>
            <person name="Howarth C."/>
            <person name="Imamovic A."/>
            <person name="Ireland A."/>
            <person name="Larimer J."/>
            <person name="McCowan C."/>
            <person name="Murphy C."/>
            <person name="Pearson M."/>
            <person name="Poon T.W."/>
            <person name="Priest M."/>
            <person name="Roberts A."/>
            <person name="Saif S."/>
            <person name="Shea T."/>
            <person name="Sykes S."/>
            <person name="Wortman J."/>
            <person name="Nusbaum C."/>
            <person name="Birren B."/>
        </authorList>
    </citation>
    <scope>NUCLEOTIDE SEQUENCE [LARGE SCALE GENOMIC DNA]</scope>
    <source>
        <strain evidence="2">APO3</strain>
    </source>
</reference>
<dbReference type="VEuPathDB" id="FungiDB:H257_11956"/>
<accession>W4G0D1</accession>
<dbReference type="GeneID" id="20813952"/>
<keyword evidence="1" id="KW-0812">Transmembrane</keyword>
<feature type="transmembrane region" description="Helical" evidence="1">
    <location>
        <begin position="12"/>
        <end position="32"/>
    </location>
</feature>
<evidence type="ECO:0000256" key="1">
    <source>
        <dbReference type="SAM" id="Phobius"/>
    </source>
</evidence>
<gene>
    <name evidence="2" type="ORF">H257_11956</name>
</gene>
<keyword evidence="1" id="KW-1133">Transmembrane helix</keyword>
<evidence type="ECO:0000313" key="2">
    <source>
        <dbReference type="EMBL" id="ETV73135.1"/>
    </source>
</evidence>
<name>W4G0D1_APHAT</name>
<feature type="transmembrane region" description="Helical" evidence="1">
    <location>
        <begin position="151"/>
        <end position="171"/>
    </location>
</feature>
<protein>
    <submittedName>
        <fullName evidence="2">Uncharacterized protein</fullName>
    </submittedName>
</protein>
<dbReference type="AlphaFoldDB" id="W4G0D1"/>
<dbReference type="EMBL" id="KI913150">
    <property type="protein sequence ID" value="ETV73135.1"/>
    <property type="molecule type" value="Genomic_DNA"/>
</dbReference>
<proteinExistence type="predicted"/>
<organism evidence="2">
    <name type="scientific">Aphanomyces astaci</name>
    <name type="common">Crayfish plague agent</name>
    <dbReference type="NCBI Taxonomy" id="112090"/>
    <lineage>
        <taxon>Eukaryota</taxon>
        <taxon>Sar</taxon>
        <taxon>Stramenopiles</taxon>
        <taxon>Oomycota</taxon>
        <taxon>Saprolegniomycetes</taxon>
        <taxon>Saprolegniales</taxon>
        <taxon>Verrucalvaceae</taxon>
        <taxon>Aphanomyces</taxon>
    </lineage>
</organism>
<dbReference type="OrthoDB" id="78414at2759"/>
<feature type="transmembrane region" description="Helical" evidence="1">
    <location>
        <begin position="177"/>
        <end position="196"/>
    </location>
</feature>
<keyword evidence="1" id="KW-0472">Membrane</keyword>
<dbReference type="RefSeq" id="XP_009837340.1">
    <property type="nucleotide sequence ID" value="XM_009839038.1"/>
</dbReference>